<protein>
    <recommendedName>
        <fullName evidence="5">Transmembrane protein 242</fullName>
    </recommendedName>
</protein>
<reference evidence="3 4" key="1">
    <citation type="journal article" date="2019" name="Sci. Rep.">
        <title>Comparative genomics of chytrid fungi reveal insights into the obligate biotrophic and pathogenic lifestyle of Synchytrium endobioticum.</title>
        <authorList>
            <person name="van de Vossenberg B.T.L.H."/>
            <person name="Warris S."/>
            <person name="Nguyen H.D.T."/>
            <person name="van Gent-Pelzer M.P.E."/>
            <person name="Joly D.L."/>
            <person name="van de Geest H.C."/>
            <person name="Bonants P.J.M."/>
            <person name="Smith D.S."/>
            <person name="Levesque C.A."/>
            <person name="van der Lee T.A.J."/>
        </authorList>
    </citation>
    <scope>NUCLEOTIDE SEQUENCE [LARGE SCALE GENOMIC DNA]</scope>
    <source>
        <strain evidence="3 4">CBS 809.83</strain>
    </source>
</reference>
<evidence type="ECO:0000256" key="1">
    <source>
        <dbReference type="SAM" id="MobiDB-lite"/>
    </source>
</evidence>
<accession>A0A507EC47</accession>
<keyword evidence="4" id="KW-1185">Reference proteome</keyword>
<keyword evidence="2" id="KW-0812">Transmembrane</keyword>
<dbReference type="Proteomes" id="UP000318582">
    <property type="component" value="Unassembled WGS sequence"/>
</dbReference>
<dbReference type="EMBL" id="QEAQ01000006">
    <property type="protein sequence ID" value="TPX61669.1"/>
    <property type="molecule type" value="Genomic_DNA"/>
</dbReference>
<evidence type="ECO:0008006" key="5">
    <source>
        <dbReference type="Google" id="ProtNLM"/>
    </source>
</evidence>
<feature type="region of interest" description="Disordered" evidence="1">
    <location>
        <begin position="1"/>
        <end position="23"/>
    </location>
</feature>
<keyword evidence="2" id="KW-1133">Transmembrane helix</keyword>
<evidence type="ECO:0000256" key="2">
    <source>
        <dbReference type="SAM" id="Phobius"/>
    </source>
</evidence>
<feature type="transmembrane region" description="Helical" evidence="2">
    <location>
        <begin position="152"/>
        <end position="177"/>
    </location>
</feature>
<comment type="caution">
    <text evidence="3">The sequence shown here is derived from an EMBL/GenBank/DDBJ whole genome shotgun (WGS) entry which is preliminary data.</text>
</comment>
<name>A0A507EC47_9FUNG</name>
<keyword evidence="2" id="KW-0472">Membrane</keyword>
<evidence type="ECO:0000313" key="4">
    <source>
        <dbReference type="Proteomes" id="UP000318582"/>
    </source>
</evidence>
<proteinExistence type="predicted"/>
<feature type="transmembrane region" description="Helical" evidence="2">
    <location>
        <begin position="98"/>
        <end position="115"/>
    </location>
</feature>
<organism evidence="3 4">
    <name type="scientific">Powellomyces hirtus</name>
    <dbReference type="NCBI Taxonomy" id="109895"/>
    <lineage>
        <taxon>Eukaryota</taxon>
        <taxon>Fungi</taxon>
        <taxon>Fungi incertae sedis</taxon>
        <taxon>Chytridiomycota</taxon>
        <taxon>Chytridiomycota incertae sedis</taxon>
        <taxon>Chytridiomycetes</taxon>
        <taxon>Spizellomycetales</taxon>
        <taxon>Powellomycetaceae</taxon>
        <taxon>Powellomyces</taxon>
    </lineage>
</organism>
<feature type="compositionally biased region" description="Polar residues" evidence="1">
    <location>
        <begin position="1"/>
        <end position="16"/>
    </location>
</feature>
<sequence>MTALADTQKTDGQTGSRWWWASPSRQPSAPAIPWMAPATSAITPAPTVVATKPIPQPPTPVVNPTAVTIAPPTPAAPSTAVVPPNFTDPDAYSPYNKYILGAASVGAFSALMYTIRMRTKGKMAVPLQELMDSPAGRAANPKLAAYMFAGRAFGTATILVLTGTVGATMAVASIMGVNSLKEFSMRMQQITASYLPNLKRSNQEDDSKFDPDAYAFLKEVSEDAAREEREGEWKESAAHAIIGNRVRHEIGPFSKHGQN</sequence>
<dbReference type="AlphaFoldDB" id="A0A507EC47"/>
<gene>
    <name evidence="3" type="ORF">PhCBS80983_g01011</name>
</gene>
<evidence type="ECO:0000313" key="3">
    <source>
        <dbReference type="EMBL" id="TPX61669.1"/>
    </source>
</evidence>